<organism evidence="2 3">
    <name type="scientific">Cryobacterium adonitolivorans</name>
    <dbReference type="NCBI Taxonomy" id="1259189"/>
    <lineage>
        <taxon>Bacteria</taxon>
        <taxon>Bacillati</taxon>
        <taxon>Actinomycetota</taxon>
        <taxon>Actinomycetes</taxon>
        <taxon>Micrococcales</taxon>
        <taxon>Microbacteriaceae</taxon>
        <taxon>Cryobacterium</taxon>
    </lineage>
</organism>
<evidence type="ECO:0000313" key="2">
    <source>
        <dbReference type="EMBL" id="TFB98696.1"/>
    </source>
</evidence>
<dbReference type="Proteomes" id="UP000297907">
    <property type="component" value="Unassembled WGS sequence"/>
</dbReference>
<name>A0A4R8W075_9MICO</name>
<dbReference type="RefSeq" id="WP_134454734.1">
    <property type="nucleotide sequence ID" value="NZ_SOFL01000049.1"/>
</dbReference>
<gene>
    <name evidence="2" type="ORF">E3O42_15125</name>
</gene>
<protein>
    <submittedName>
        <fullName evidence="2">Uncharacterized protein</fullName>
    </submittedName>
</protein>
<dbReference type="AlphaFoldDB" id="A0A4R8W075"/>
<sequence length="252" mass="26441">MALNNSPVRTDIGYLRRRVRPAPAAESAALVSTAPENAAPEPEPRRAASAGLSLAPATPGPASPAGTAPVAAARPVVSPDSLPFPAPTIDDVRELGHSEPVLRLNARESAVGSLIVSGADVAVWEDADRVTGSANAAGDLAGTPVTTSGNRPLVGFDEADAVVSLRHVQELRRALFVARGPHPLGVQIFDGSTVTTARGDDSRMFVLYLLRIGNLIELRAEPVDRTLSDDAILQQFGFTLTPHVVTRESRSR</sequence>
<evidence type="ECO:0000313" key="3">
    <source>
        <dbReference type="Proteomes" id="UP000297907"/>
    </source>
</evidence>
<accession>A0A4R8W075</accession>
<comment type="caution">
    <text evidence="2">The sequence shown here is derived from an EMBL/GenBank/DDBJ whole genome shotgun (WGS) entry which is preliminary data.</text>
</comment>
<proteinExistence type="predicted"/>
<evidence type="ECO:0000256" key="1">
    <source>
        <dbReference type="SAM" id="MobiDB-lite"/>
    </source>
</evidence>
<dbReference type="OrthoDB" id="4946395at2"/>
<reference evidence="2 3" key="1">
    <citation type="submission" date="2019-03" db="EMBL/GenBank/DDBJ databases">
        <title>Genomics of glacier-inhabiting Cryobacterium strains.</title>
        <authorList>
            <person name="Liu Q."/>
            <person name="Xin Y.-H."/>
        </authorList>
    </citation>
    <scope>NUCLEOTIDE SEQUENCE [LARGE SCALE GENOMIC DNA]</scope>
    <source>
        <strain evidence="2 3">RHLS22-1</strain>
    </source>
</reference>
<keyword evidence="3" id="KW-1185">Reference proteome</keyword>
<feature type="region of interest" description="Disordered" evidence="1">
    <location>
        <begin position="1"/>
        <end position="71"/>
    </location>
</feature>
<feature type="compositionally biased region" description="Low complexity" evidence="1">
    <location>
        <begin position="47"/>
        <end position="57"/>
    </location>
</feature>
<dbReference type="EMBL" id="SOFL01000049">
    <property type="protein sequence ID" value="TFB98696.1"/>
    <property type="molecule type" value="Genomic_DNA"/>
</dbReference>